<protein>
    <recommendedName>
        <fullName evidence="3">DUF748 domain-containing protein</fullName>
    </recommendedName>
</protein>
<evidence type="ECO:0000313" key="1">
    <source>
        <dbReference type="EMBL" id="PWG82039.1"/>
    </source>
</evidence>
<comment type="caution">
    <text evidence="1">The sequence shown here is derived from an EMBL/GenBank/DDBJ whole genome shotgun (WGS) entry which is preliminary data.</text>
</comment>
<organism evidence="1 2">
    <name type="scientific">Pararcticibacter amylolyticus</name>
    <dbReference type="NCBI Taxonomy" id="2173175"/>
    <lineage>
        <taxon>Bacteria</taxon>
        <taxon>Pseudomonadati</taxon>
        <taxon>Bacteroidota</taxon>
        <taxon>Sphingobacteriia</taxon>
        <taxon>Sphingobacteriales</taxon>
        <taxon>Sphingobacteriaceae</taxon>
        <taxon>Pararcticibacter</taxon>
    </lineage>
</organism>
<keyword evidence="2" id="KW-1185">Reference proteome</keyword>
<dbReference type="EMBL" id="QEAS01000002">
    <property type="protein sequence ID" value="PWG82039.1"/>
    <property type="molecule type" value="Genomic_DNA"/>
</dbReference>
<accession>A0A2U2PLI9</accession>
<dbReference type="AlphaFoldDB" id="A0A2U2PLI9"/>
<evidence type="ECO:0000313" key="2">
    <source>
        <dbReference type="Proteomes" id="UP000245647"/>
    </source>
</evidence>
<gene>
    <name evidence="1" type="ORF">DDR33_03185</name>
</gene>
<sequence>MKKKILVAGIAVVLVALGSYLYLKFRKLDDFEPQLKEKLQQIVAKGSNGLYKLNVEKINADVVDSRIILSNIHITYDSVVYQRLISEQSAPANVFDIKLRSLAVDGITPKDLITRQDIRLNVVLADKPVVNIYHHKDAVNDQKKEGKSVYQLIREEIGSFGVKKLSLKEVDFTYHKSGDKVQTSFKDLMIDLDNILIDEETQHDTSRFLYAKDALISLRDFKHKTADSIYNFRLDSISIHAARNEVNIKKLRVEPRAGKMAFRKQVKTRKDRYDITINNIVLKQTDWWRFIQDDGLFVEDVWISNGRIEIYSDKGIPGSNEKKIGNYPHQQLFKMDMPLFVKKINVRNLDITYSELNIKTGKEGDIIFQNTFATVSNITNMPEHIVNNGILKIDATTQFMKTGSLKAGFRFNLARQKEGIFSVYADLQNMNGTALNAATVPLGSVEIQQARINRFKADIDGNNYTATGRIFVTYDDLKISVLKKDDEGKLKKRGLVTFIANNFKINESYPKKDKKAETFPSSFRRPLNRSFFSLIWKTIFNGLKEPVGI</sequence>
<dbReference type="OrthoDB" id="814802at2"/>
<reference evidence="1 2" key="1">
    <citation type="submission" date="2018-04" db="EMBL/GenBank/DDBJ databases">
        <title>Pedobacter chongqingensis sp. nov., isolated from a rottenly hemp rope.</title>
        <authorList>
            <person name="Cai Y."/>
        </authorList>
    </citation>
    <scope>NUCLEOTIDE SEQUENCE [LARGE SCALE GENOMIC DNA]</scope>
    <source>
        <strain evidence="1 2">FJ4-8</strain>
    </source>
</reference>
<dbReference type="Proteomes" id="UP000245647">
    <property type="component" value="Unassembled WGS sequence"/>
</dbReference>
<dbReference type="RefSeq" id="WP_109414316.1">
    <property type="nucleotide sequence ID" value="NZ_QEAS01000002.1"/>
</dbReference>
<proteinExistence type="predicted"/>
<name>A0A2U2PLI9_9SPHI</name>
<evidence type="ECO:0008006" key="3">
    <source>
        <dbReference type="Google" id="ProtNLM"/>
    </source>
</evidence>